<dbReference type="InterPro" id="IPR050348">
    <property type="entry name" value="Protein-Tyr_Phosphatase"/>
</dbReference>
<dbReference type="EMBL" id="CAJOBA010002693">
    <property type="protein sequence ID" value="CAF3655876.1"/>
    <property type="molecule type" value="Genomic_DNA"/>
</dbReference>
<dbReference type="SUPFAM" id="SSF52799">
    <property type="entry name" value="(Phosphotyrosine protein) phosphatases II"/>
    <property type="match status" value="1"/>
</dbReference>
<dbReference type="InterPro" id="IPR000387">
    <property type="entry name" value="Tyr_Pase_dom"/>
</dbReference>
<dbReference type="InterPro" id="IPR000242">
    <property type="entry name" value="PTP_cat"/>
</dbReference>
<feature type="region of interest" description="Disordered" evidence="1">
    <location>
        <begin position="1154"/>
        <end position="1181"/>
    </location>
</feature>
<dbReference type="InterPro" id="IPR029021">
    <property type="entry name" value="Prot-tyrosine_phosphatase-like"/>
</dbReference>
<feature type="compositionally biased region" description="Basic and acidic residues" evidence="1">
    <location>
        <begin position="485"/>
        <end position="499"/>
    </location>
</feature>
<dbReference type="PANTHER" id="PTHR19134:SF534">
    <property type="entry name" value="LD27988P"/>
    <property type="match status" value="1"/>
</dbReference>
<dbReference type="Gene3D" id="3.40.525.10">
    <property type="entry name" value="CRAL-TRIO lipid binding domain"/>
    <property type="match status" value="1"/>
</dbReference>
<feature type="domain" description="Tyrosine-protein phosphatase" evidence="2">
    <location>
        <begin position="610"/>
        <end position="866"/>
    </location>
</feature>
<feature type="domain" description="Tyrosine specific protein phosphatases" evidence="3">
    <location>
        <begin position="784"/>
        <end position="857"/>
    </location>
</feature>
<feature type="compositionally biased region" description="Polar residues" evidence="1">
    <location>
        <begin position="462"/>
        <end position="471"/>
    </location>
</feature>
<dbReference type="Pfam" id="PF00102">
    <property type="entry name" value="Y_phosphatase"/>
    <property type="match status" value="1"/>
</dbReference>
<dbReference type="PRINTS" id="PR00700">
    <property type="entry name" value="PRTYPHPHTASE"/>
</dbReference>
<feature type="region of interest" description="Disordered" evidence="1">
    <location>
        <begin position="1058"/>
        <end position="1120"/>
    </location>
</feature>
<dbReference type="SMART" id="SM00404">
    <property type="entry name" value="PTPc_motif"/>
    <property type="match status" value="1"/>
</dbReference>
<feature type="compositionally biased region" description="Polar residues" evidence="1">
    <location>
        <begin position="46"/>
        <end position="61"/>
    </location>
</feature>
<dbReference type="InterPro" id="IPR003595">
    <property type="entry name" value="Tyr_Pase_cat"/>
</dbReference>
<evidence type="ECO:0000313" key="5">
    <source>
        <dbReference type="EMBL" id="CAF0871020.1"/>
    </source>
</evidence>
<dbReference type="SMART" id="SM00194">
    <property type="entry name" value="PTPc"/>
    <property type="match status" value="1"/>
</dbReference>
<evidence type="ECO:0000313" key="6">
    <source>
        <dbReference type="EMBL" id="CAF3655876.1"/>
    </source>
</evidence>
<evidence type="ECO:0000256" key="1">
    <source>
        <dbReference type="SAM" id="MobiDB-lite"/>
    </source>
</evidence>
<dbReference type="PROSITE" id="PS50055">
    <property type="entry name" value="TYR_PHOSPHATASE_PTP"/>
    <property type="match status" value="1"/>
</dbReference>
<feature type="compositionally biased region" description="Low complexity" evidence="1">
    <location>
        <begin position="68"/>
        <end position="81"/>
    </location>
</feature>
<feature type="compositionally biased region" description="Basic and acidic residues" evidence="1">
    <location>
        <begin position="1058"/>
        <end position="1068"/>
    </location>
</feature>
<feature type="region of interest" description="Disordered" evidence="1">
    <location>
        <begin position="1013"/>
        <end position="1038"/>
    </location>
</feature>
<dbReference type="Proteomes" id="UP000682733">
    <property type="component" value="Unassembled WGS sequence"/>
</dbReference>
<name>A0A8S2DCS8_9BILA</name>
<feature type="region of interest" description="Disordered" evidence="1">
    <location>
        <begin position="462"/>
        <end position="499"/>
    </location>
</feature>
<dbReference type="GO" id="GO:0004725">
    <property type="term" value="F:protein tyrosine phosphatase activity"/>
    <property type="evidence" value="ECO:0007669"/>
    <property type="project" value="InterPro"/>
</dbReference>
<evidence type="ECO:0000259" key="2">
    <source>
        <dbReference type="PROSITE" id="PS50055"/>
    </source>
</evidence>
<gene>
    <name evidence="5" type="ORF">OVA965_LOCUS8130</name>
    <name evidence="6" type="ORF">TMI583_LOCUS8126</name>
</gene>
<dbReference type="InterPro" id="IPR016130">
    <property type="entry name" value="Tyr_Pase_AS"/>
</dbReference>
<feature type="domain" description="CRAL-TRIO" evidence="4">
    <location>
        <begin position="228"/>
        <end position="388"/>
    </location>
</feature>
<feature type="compositionally biased region" description="Polar residues" evidence="1">
    <location>
        <begin position="1109"/>
        <end position="1120"/>
    </location>
</feature>
<evidence type="ECO:0000313" key="7">
    <source>
        <dbReference type="Proteomes" id="UP000677228"/>
    </source>
</evidence>
<dbReference type="PROSITE" id="PS50056">
    <property type="entry name" value="TYR_PHOSPHATASE_2"/>
    <property type="match status" value="1"/>
</dbReference>
<dbReference type="PANTHER" id="PTHR19134">
    <property type="entry name" value="RECEPTOR-TYPE TYROSINE-PROTEIN PHOSPHATASE"/>
    <property type="match status" value="1"/>
</dbReference>
<dbReference type="Pfam" id="PF00650">
    <property type="entry name" value="CRAL_TRIO"/>
    <property type="match status" value="1"/>
</dbReference>
<dbReference type="PROSITE" id="PS00383">
    <property type="entry name" value="TYR_PHOSPHATASE_1"/>
    <property type="match status" value="1"/>
</dbReference>
<dbReference type="Proteomes" id="UP000677228">
    <property type="component" value="Unassembled WGS sequence"/>
</dbReference>
<dbReference type="SUPFAM" id="SSF52087">
    <property type="entry name" value="CRAL/TRIO domain"/>
    <property type="match status" value="1"/>
</dbReference>
<dbReference type="InterPro" id="IPR036865">
    <property type="entry name" value="CRAL-TRIO_dom_sf"/>
</dbReference>
<evidence type="ECO:0008006" key="8">
    <source>
        <dbReference type="Google" id="ProtNLM"/>
    </source>
</evidence>
<dbReference type="Gene3D" id="3.90.190.10">
    <property type="entry name" value="Protein tyrosine phosphatase superfamily"/>
    <property type="match status" value="1"/>
</dbReference>
<feature type="region of interest" description="Disordered" evidence="1">
    <location>
        <begin position="43"/>
        <end position="83"/>
    </location>
</feature>
<comment type="caution">
    <text evidence="5">The sequence shown here is derived from an EMBL/GenBank/DDBJ whole genome shotgun (WGS) entry which is preliminary data.</text>
</comment>
<reference evidence="5" key="1">
    <citation type="submission" date="2021-02" db="EMBL/GenBank/DDBJ databases">
        <authorList>
            <person name="Nowell W R."/>
        </authorList>
    </citation>
    <scope>NUCLEOTIDE SEQUENCE</scope>
</reference>
<dbReference type="EMBL" id="CAJNOK010002692">
    <property type="protein sequence ID" value="CAF0871020.1"/>
    <property type="molecule type" value="Genomic_DNA"/>
</dbReference>
<protein>
    <recommendedName>
        <fullName evidence="8">Protein tyrosine phosphatase</fullName>
    </recommendedName>
</protein>
<feature type="compositionally biased region" description="Polar residues" evidence="1">
    <location>
        <begin position="1013"/>
        <end position="1023"/>
    </location>
</feature>
<dbReference type="AlphaFoldDB" id="A0A8S2DCS8"/>
<feature type="compositionally biased region" description="Basic residues" evidence="1">
    <location>
        <begin position="1163"/>
        <end position="1175"/>
    </location>
</feature>
<dbReference type="PROSITE" id="PS50191">
    <property type="entry name" value="CRAL_TRIO"/>
    <property type="match status" value="1"/>
</dbReference>
<evidence type="ECO:0000259" key="3">
    <source>
        <dbReference type="PROSITE" id="PS50056"/>
    </source>
</evidence>
<dbReference type="CDD" id="cd00170">
    <property type="entry name" value="SEC14"/>
    <property type="match status" value="1"/>
</dbReference>
<dbReference type="SMART" id="SM00516">
    <property type="entry name" value="SEC14"/>
    <property type="match status" value="1"/>
</dbReference>
<sequence length="1181" mass="134593">MATATAQISSPSVVNDLDSQNFHLKCSLYETKRKSMATDHDDLKQMENQTTLRTPSITQKLGRSKYMTQTSVPSTRVPPTTLHSRNSISGDLFQLIRSALKPFKSAATITPTNDVVTTSKQTSKVNLVRYRPLSDNITDPIQQSTRVGCWWLPWQSLAVRKLKKASEDFIKCMGWSLNPHDKENLLKWNIAMKYLLPMTFDVTKAVQFYKLHEILRQKENLDRIALNNPNLIREIESGKYFTLPMKSSQPIFAIFTASVHQISTTMTLQEREHLTMQALITQLDATAESMNVQKNGLQFIYDMQNYTTSNTDHSLTKKVLKLLQGVYPIMLKHVYIVGAPVSFKVPFENVTLYTRDEMLSFLSTQSYTMAEIPANFGGLYDPKVEDGERHRMCQKVLLNPQSTCHKYYSADNFQPMKSTILYVNNDADNINTIKQNSTSNITASNSSPNSSSLVAIVTLRRNQPQQAQTQVSKARKRESSASSCDSEKRRRSNDNQIEKEEQTAQLIQTYSALSSTSRQNGTNRYQNDLNLIDNNQKQNGTMNDVKPDQSKLNTIQELNMKPNDVIKKEFRKLANPSAKNPSAARYYCFNEYSPVNTVFVIYSFYSEVKNIGKNRYRDVIPGDDTRVVLLPDELDKDDFINANYVTGYKQEKAYIFAQGILSLYNISYALITLPMMKKVCPLESTAKDFWRMIWQQKSGVIAMTTNVKEGGIPKCFQYWPLENRTRQTYGMYAVTNEEGKPGENFNITKLTIRKKNVDQPLTVYHCHFTKWPDHGIPSGTESALQFLKEVRTLHRKTNLKVPIVVHCSAGIGRTGTFCTIDINIRRFRVEKTVDIPSTVINMRNERAGAVQTEDQYLFCYLALTEFTLLDENKLQLLDEEETTINVVPSPSSSKRIIIPSLDTRSTAPVTTMTEGNNRDVVQSRYSKSVLSDTSIPMRFETDASEEDHEAQIKRNKSRTVDLLPKISRSTHNPVEGGYIEPFHFEVDYRYGRTVYQENGIEPLYKQTATQISNQQQTSMSDNIDNVPGKSHNSKRQIKVNKNATLTFDAEQYEFDRENLDYNNDDGKTPKTSRIPKLLVFQTPKTPDTLTKNEKNPLTPRSKVKERTSSPDTATSQTSIYLSKPTNVPVLSTPIFSSTEQEPILSQDDESFLKDYGSTLKGTAPKKQRICRKPRKHDSMKE</sequence>
<proteinExistence type="predicted"/>
<accession>A0A8S2DCS8</accession>
<organism evidence="5 7">
    <name type="scientific">Didymodactylos carnosus</name>
    <dbReference type="NCBI Taxonomy" id="1234261"/>
    <lineage>
        <taxon>Eukaryota</taxon>
        <taxon>Metazoa</taxon>
        <taxon>Spiralia</taxon>
        <taxon>Gnathifera</taxon>
        <taxon>Rotifera</taxon>
        <taxon>Eurotatoria</taxon>
        <taxon>Bdelloidea</taxon>
        <taxon>Philodinida</taxon>
        <taxon>Philodinidae</taxon>
        <taxon>Didymodactylos</taxon>
    </lineage>
</organism>
<dbReference type="InterPro" id="IPR001251">
    <property type="entry name" value="CRAL-TRIO_dom"/>
</dbReference>
<evidence type="ECO:0000259" key="4">
    <source>
        <dbReference type="PROSITE" id="PS50191"/>
    </source>
</evidence>